<reference evidence="1" key="1">
    <citation type="journal article" date="2018" name="Genome Biol.">
        <title>SKESA: strategic k-mer extension for scrupulous assemblies.</title>
        <authorList>
            <person name="Souvorov A."/>
            <person name="Agarwala R."/>
            <person name="Lipman D.J."/>
        </authorList>
    </citation>
    <scope>NUCLEOTIDE SEQUENCE</scope>
    <source>
        <strain evidence="1">C8</strain>
    </source>
</reference>
<reference evidence="1" key="3">
    <citation type="submission" date="2020-07" db="EMBL/GenBank/DDBJ databases">
        <authorList>
            <consortium name="NCBI Pathogen Detection Project"/>
        </authorList>
    </citation>
    <scope>NUCLEOTIDE SEQUENCE</scope>
    <source>
        <strain evidence="1">C8</strain>
    </source>
</reference>
<accession>A0A2X3KGP0</accession>
<dbReference type="Proteomes" id="UP000859547">
    <property type="component" value="Unassembled WGS sequence"/>
</dbReference>
<name>A0A2X3KGP0_CLOPF</name>
<reference evidence="2 3" key="2">
    <citation type="submission" date="2018-06" db="EMBL/GenBank/DDBJ databases">
        <authorList>
            <consortium name="Pathogen Informatics"/>
            <person name="Doyle S."/>
        </authorList>
    </citation>
    <scope>NUCLEOTIDE SEQUENCE [LARGE SCALE GENOMIC DNA]</scope>
    <source>
        <strain evidence="2 3">NCTC8081</strain>
    </source>
</reference>
<dbReference type="RefSeq" id="WP_111946594.1">
    <property type="nucleotide sequence ID" value="NZ_CATNYA010000031.1"/>
</dbReference>
<proteinExistence type="predicted"/>
<dbReference type="EMBL" id="UAWO01000006">
    <property type="protein sequence ID" value="SQC85419.1"/>
    <property type="molecule type" value="Genomic_DNA"/>
</dbReference>
<evidence type="ECO:0000313" key="2">
    <source>
        <dbReference type="EMBL" id="SQC85419.1"/>
    </source>
</evidence>
<organism evidence="2 3">
    <name type="scientific">Clostridium perfringens</name>
    <dbReference type="NCBI Taxonomy" id="1502"/>
    <lineage>
        <taxon>Bacteria</taxon>
        <taxon>Bacillati</taxon>
        <taxon>Bacillota</taxon>
        <taxon>Clostridia</taxon>
        <taxon>Eubacteriales</taxon>
        <taxon>Clostridiaceae</taxon>
        <taxon>Clostridium</taxon>
    </lineage>
</organism>
<dbReference type="AlphaFoldDB" id="A0A2X3KGP0"/>
<evidence type="ECO:0000313" key="3">
    <source>
        <dbReference type="Proteomes" id="UP000250234"/>
    </source>
</evidence>
<evidence type="ECO:0000313" key="1">
    <source>
        <dbReference type="EMBL" id="HAT4309027.1"/>
    </source>
</evidence>
<sequence length="90" mass="10328">MARVVKTVSLNDETDKALIDKLESVPNISDYIKTLIAEDIKENNSIFTKAQKEEIKKIILKVLNDENFVKETNKEVDKEQLDAIDDLFNC</sequence>
<gene>
    <name evidence="1" type="ORF">I9080_002871</name>
    <name evidence="2" type="ORF">NCTC8081_03212</name>
</gene>
<protein>
    <submittedName>
        <fullName evidence="1">CopG family transcriptional regulator</fullName>
    </submittedName>
</protein>
<dbReference type="Proteomes" id="UP000250234">
    <property type="component" value="Unassembled WGS sequence"/>
</dbReference>
<dbReference type="EMBL" id="DACTCB010000022">
    <property type="protein sequence ID" value="HAT4309027.1"/>
    <property type="molecule type" value="Genomic_DNA"/>
</dbReference>